<protein>
    <submittedName>
        <fullName evidence="1">Uncharacterized protein</fullName>
    </submittedName>
</protein>
<gene>
    <name evidence="1" type="ORF">DPMN_058187</name>
</gene>
<reference evidence="1" key="1">
    <citation type="journal article" date="2019" name="bioRxiv">
        <title>The Genome of the Zebra Mussel, Dreissena polymorpha: A Resource for Invasive Species Research.</title>
        <authorList>
            <person name="McCartney M.A."/>
            <person name="Auch B."/>
            <person name="Kono T."/>
            <person name="Mallez S."/>
            <person name="Zhang Y."/>
            <person name="Obille A."/>
            <person name="Becker A."/>
            <person name="Abrahante J.E."/>
            <person name="Garbe J."/>
            <person name="Badalamenti J.P."/>
            <person name="Herman A."/>
            <person name="Mangelson H."/>
            <person name="Liachko I."/>
            <person name="Sullivan S."/>
            <person name="Sone E.D."/>
            <person name="Koren S."/>
            <person name="Silverstein K.A.T."/>
            <person name="Beckman K.B."/>
            <person name="Gohl D.M."/>
        </authorList>
    </citation>
    <scope>NUCLEOTIDE SEQUENCE</scope>
    <source>
        <strain evidence="1">Duluth1</strain>
        <tissue evidence="1">Whole animal</tissue>
    </source>
</reference>
<keyword evidence="2" id="KW-1185">Reference proteome</keyword>
<name>A0A9D4HFU1_DREPO</name>
<dbReference type="EMBL" id="JAIWYP010000013">
    <property type="protein sequence ID" value="KAH3715476.1"/>
    <property type="molecule type" value="Genomic_DNA"/>
</dbReference>
<dbReference type="AlphaFoldDB" id="A0A9D4HFU1"/>
<evidence type="ECO:0000313" key="1">
    <source>
        <dbReference type="EMBL" id="KAH3715476.1"/>
    </source>
</evidence>
<proteinExistence type="predicted"/>
<reference evidence="1" key="2">
    <citation type="submission" date="2020-11" db="EMBL/GenBank/DDBJ databases">
        <authorList>
            <person name="McCartney M.A."/>
            <person name="Auch B."/>
            <person name="Kono T."/>
            <person name="Mallez S."/>
            <person name="Becker A."/>
            <person name="Gohl D.M."/>
            <person name="Silverstein K.A.T."/>
            <person name="Koren S."/>
            <person name="Bechman K.B."/>
            <person name="Herman A."/>
            <person name="Abrahante J.E."/>
            <person name="Garbe J."/>
        </authorList>
    </citation>
    <scope>NUCLEOTIDE SEQUENCE</scope>
    <source>
        <strain evidence="1">Duluth1</strain>
        <tissue evidence="1">Whole animal</tissue>
    </source>
</reference>
<dbReference type="Proteomes" id="UP000828390">
    <property type="component" value="Unassembled WGS sequence"/>
</dbReference>
<accession>A0A9D4HFU1</accession>
<evidence type="ECO:0000313" key="2">
    <source>
        <dbReference type="Proteomes" id="UP000828390"/>
    </source>
</evidence>
<comment type="caution">
    <text evidence="1">The sequence shown here is derived from an EMBL/GenBank/DDBJ whole genome shotgun (WGS) entry which is preliminary data.</text>
</comment>
<sequence>MMREWIGLLPETLVLHSDPNLPPHVSTWCKNHDIYLLSREIDPETTTHGSAFATVL</sequence>
<organism evidence="1 2">
    <name type="scientific">Dreissena polymorpha</name>
    <name type="common">Zebra mussel</name>
    <name type="synonym">Mytilus polymorpha</name>
    <dbReference type="NCBI Taxonomy" id="45954"/>
    <lineage>
        <taxon>Eukaryota</taxon>
        <taxon>Metazoa</taxon>
        <taxon>Spiralia</taxon>
        <taxon>Lophotrochozoa</taxon>
        <taxon>Mollusca</taxon>
        <taxon>Bivalvia</taxon>
        <taxon>Autobranchia</taxon>
        <taxon>Heteroconchia</taxon>
        <taxon>Euheterodonta</taxon>
        <taxon>Imparidentia</taxon>
        <taxon>Neoheterodontei</taxon>
        <taxon>Myida</taxon>
        <taxon>Dreissenoidea</taxon>
        <taxon>Dreissenidae</taxon>
        <taxon>Dreissena</taxon>
    </lineage>
</organism>